<sequence>MYMRADVDKIGQETGLFTADQLKMGLTGGSGAPADDPSMQFLTKALSGEWVGVSSEQVESELQKQGLTLEDLTKEATGGTEVSAQQQLKMQQDLKTFMDEHGEFTREGDVVHVAVPVEESWDDFAAIVNQNITDPSEKLPTLTEENKKAIKDDAKATIDVTLDGDQLKGLDLDFTQVKDFVDPASLDATEKKDYDEFVQQVGDGPLGLKIEYGQEGAPAKPDQFTEVPQELLDAGAASATGAGGAEMAG</sequence>
<proteinExistence type="predicted"/>
<dbReference type="AlphaFoldDB" id="A0A2I1PDN7"/>
<name>A0A2I1PDN7_9MICO</name>
<accession>A0A2I1PDN7</accession>
<gene>
    <name evidence="1" type="ORF">CYJ76_00345</name>
</gene>
<dbReference type="EMBL" id="PKIZ01000001">
    <property type="protein sequence ID" value="PKZ42748.1"/>
    <property type="molecule type" value="Genomic_DNA"/>
</dbReference>
<organism evidence="1 2">
    <name type="scientific">Kytococcus schroeteri</name>
    <dbReference type="NCBI Taxonomy" id="138300"/>
    <lineage>
        <taxon>Bacteria</taxon>
        <taxon>Bacillati</taxon>
        <taxon>Actinomycetota</taxon>
        <taxon>Actinomycetes</taxon>
        <taxon>Micrococcales</taxon>
        <taxon>Kytococcaceae</taxon>
        <taxon>Kytococcus</taxon>
    </lineage>
</organism>
<protein>
    <submittedName>
        <fullName evidence="1">Uncharacterized protein</fullName>
    </submittedName>
</protein>
<comment type="caution">
    <text evidence="1">The sequence shown here is derived from an EMBL/GenBank/DDBJ whole genome shotgun (WGS) entry which is preliminary data.</text>
</comment>
<dbReference type="Proteomes" id="UP000234206">
    <property type="component" value="Unassembled WGS sequence"/>
</dbReference>
<evidence type="ECO:0000313" key="1">
    <source>
        <dbReference type="EMBL" id="PKZ42748.1"/>
    </source>
</evidence>
<evidence type="ECO:0000313" key="2">
    <source>
        <dbReference type="Proteomes" id="UP000234206"/>
    </source>
</evidence>
<keyword evidence="2" id="KW-1185">Reference proteome</keyword>
<reference evidence="1 2" key="1">
    <citation type="submission" date="2017-12" db="EMBL/GenBank/DDBJ databases">
        <title>Phylogenetic diversity of female urinary microbiome.</title>
        <authorList>
            <person name="Thomas-White K."/>
            <person name="Wolfe A.J."/>
        </authorList>
    </citation>
    <scope>NUCLEOTIDE SEQUENCE [LARGE SCALE GENOMIC DNA]</scope>
    <source>
        <strain evidence="1 2">UMB1298</strain>
    </source>
</reference>